<keyword evidence="1" id="KW-0540">Nuclease</keyword>
<accession>A0A178IJW2</accession>
<dbReference type="GO" id="GO:0004519">
    <property type="term" value="F:endonuclease activity"/>
    <property type="evidence" value="ECO:0007669"/>
    <property type="project" value="UniProtKB-KW"/>
</dbReference>
<dbReference type="OrthoDB" id="9801520at2"/>
<evidence type="ECO:0000256" key="5">
    <source>
        <dbReference type="ARBA" id="ARBA00023204"/>
    </source>
</evidence>
<dbReference type="Proteomes" id="UP000078486">
    <property type="component" value="Unassembled WGS sequence"/>
</dbReference>
<dbReference type="NCBIfam" id="TIGR00632">
    <property type="entry name" value="vsr"/>
    <property type="match status" value="1"/>
</dbReference>
<evidence type="ECO:0000256" key="2">
    <source>
        <dbReference type="ARBA" id="ARBA00022759"/>
    </source>
</evidence>
<dbReference type="Gene3D" id="3.40.960.10">
    <property type="entry name" value="VSR Endonuclease"/>
    <property type="match status" value="1"/>
</dbReference>
<evidence type="ECO:0000256" key="6">
    <source>
        <dbReference type="ARBA" id="ARBA00029466"/>
    </source>
</evidence>
<evidence type="ECO:0000313" key="8">
    <source>
        <dbReference type="Proteomes" id="UP000078486"/>
    </source>
</evidence>
<dbReference type="RefSeq" id="WP_068770657.1">
    <property type="nucleotide sequence ID" value="NZ_CP109796.1"/>
</dbReference>
<dbReference type="AlphaFoldDB" id="A0A178IJW2"/>
<organism evidence="7 8">
    <name type="scientific">Termitidicoccus mucosus</name>
    <dbReference type="NCBI Taxonomy" id="1184151"/>
    <lineage>
        <taxon>Bacteria</taxon>
        <taxon>Pseudomonadati</taxon>
        <taxon>Verrucomicrobiota</taxon>
        <taxon>Opitutia</taxon>
        <taxon>Opitutales</taxon>
        <taxon>Opitutaceae</taxon>
        <taxon>Termitidicoccus</taxon>
    </lineage>
</organism>
<dbReference type="EMBL" id="LRRQ01000096">
    <property type="protein sequence ID" value="OAM89406.1"/>
    <property type="molecule type" value="Genomic_DNA"/>
</dbReference>
<evidence type="ECO:0000256" key="1">
    <source>
        <dbReference type="ARBA" id="ARBA00022722"/>
    </source>
</evidence>
<keyword evidence="3" id="KW-0227">DNA damage</keyword>
<comment type="similarity">
    <text evidence="6">Belongs to the Vsr family.</text>
</comment>
<evidence type="ECO:0000256" key="3">
    <source>
        <dbReference type="ARBA" id="ARBA00022763"/>
    </source>
</evidence>
<dbReference type="GO" id="GO:0006298">
    <property type="term" value="P:mismatch repair"/>
    <property type="evidence" value="ECO:0007669"/>
    <property type="project" value="InterPro"/>
</dbReference>
<dbReference type="InterPro" id="IPR004603">
    <property type="entry name" value="DNA_mismatch_endonuc_vsr"/>
</dbReference>
<protein>
    <submittedName>
        <fullName evidence="7">Very short patch repair endonuclease</fullName>
    </submittedName>
</protein>
<dbReference type="STRING" id="1184151.AW736_13130"/>
<dbReference type="Pfam" id="PF03852">
    <property type="entry name" value="Vsr"/>
    <property type="match status" value="1"/>
</dbReference>
<proteinExistence type="inferred from homology"/>
<sequence>MPDIYTKAERSAVMARIRGSGNKGTELRLIAFFHAHRICGWRRGIPLFGKPDFVFRTLRLAVFVDGCFWHGCPRHGTQPASNAKFWREKIKRNKARDKEVNRTLRAKGWHVMRIWEHELARKNEGRLLAKFKRTGLPQ</sequence>
<name>A0A178IJW2_9BACT</name>
<keyword evidence="8" id="KW-1185">Reference proteome</keyword>
<dbReference type="SUPFAM" id="SSF52980">
    <property type="entry name" value="Restriction endonuclease-like"/>
    <property type="match status" value="1"/>
</dbReference>
<keyword evidence="4" id="KW-0378">Hydrolase</keyword>
<evidence type="ECO:0000313" key="7">
    <source>
        <dbReference type="EMBL" id="OAM89406.1"/>
    </source>
</evidence>
<reference evidence="7 8" key="1">
    <citation type="submission" date="2016-01" db="EMBL/GenBank/DDBJ databases">
        <title>High potential of lignocellulose degradation of a new Verrucomicrobia species.</title>
        <authorList>
            <person name="Wang Y."/>
            <person name="Shi Y."/>
            <person name="Qiu Z."/>
            <person name="Liu S."/>
            <person name="Yang H."/>
        </authorList>
    </citation>
    <scope>NUCLEOTIDE SEQUENCE [LARGE SCALE GENOMIC DNA]</scope>
    <source>
        <strain evidence="7 8">TSB47</strain>
    </source>
</reference>
<keyword evidence="2 7" id="KW-0255">Endonuclease</keyword>
<dbReference type="CDD" id="cd00221">
    <property type="entry name" value="Vsr"/>
    <property type="match status" value="1"/>
</dbReference>
<dbReference type="InterPro" id="IPR011335">
    <property type="entry name" value="Restrct_endonuc-II-like"/>
</dbReference>
<evidence type="ECO:0000256" key="4">
    <source>
        <dbReference type="ARBA" id="ARBA00022801"/>
    </source>
</evidence>
<gene>
    <name evidence="7" type="ORF">AW736_13130</name>
</gene>
<dbReference type="GO" id="GO:0016787">
    <property type="term" value="F:hydrolase activity"/>
    <property type="evidence" value="ECO:0007669"/>
    <property type="project" value="UniProtKB-KW"/>
</dbReference>
<keyword evidence="5" id="KW-0234">DNA repair</keyword>
<comment type="caution">
    <text evidence="7">The sequence shown here is derived from an EMBL/GenBank/DDBJ whole genome shotgun (WGS) entry which is preliminary data.</text>
</comment>